<dbReference type="CDD" id="cd07407">
    <property type="entry name" value="MPP_YHR202W_N"/>
    <property type="match status" value="1"/>
</dbReference>
<dbReference type="PANTHER" id="PTHR11575">
    <property type="entry name" value="5'-NUCLEOTIDASE-RELATED"/>
    <property type="match status" value="1"/>
</dbReference>
<keyword evidence="2" id="KW-0732">Signal</keyword>
<dbReference type="FunFam" id="3.90.780.10:FF:000009">
    <property type="entry name" value="Ser/Thr protein phosphatase family"/>
    <property type="match status" value="1"/>
</dbReference>
<dbReference type="Pfam" id="PF21953">
    <property type="entry name" value="NadN_nucleosid_C"/>
    <property type="match status" value="1"/>
</dbReference>
<protein>
    <recommendedName>
        <fullName evidence="3">Putative 5'-nucleotidase C-terminal domain-containing protein</fullName>
    </recommendedName>
</protein>
<evidence type="ECO:0000256" key="1">
    <source>
        <dbReference type="SAM" id="MobiDB-lite"/>
    </source>
</evidence>
<dbReference type="AlphaFoldDB" id="A0A084FWD7"/>
<dbReference type="InterPro" id="IPR029052">
    <property type="entry name" value="Metallo-depent_PP-like"/>
</dbReference>
<dbReference type="InterPro" id="IPR036907">
    <property type="entry name" value="5'-Nucleotdase_C_sf"/>
</dbReference>
<dbReference type="FunFam" id="3.90.780.10:FF:000008">
    <property type="entry name" value="Ser/Thr protein phosphatase family"/>
    <property type="match status" value="1"/>
</dbReference>
<feature type="compositionally biased region" description="Basic and acidic residues" evidence="1">
    <location>
        <begin position="514"/>
        <end position="527"/>
    </location>
</feature>
<proteinExistence type="predicted"/>
<evidence type="ECO:0000256" key="2">
    <source>
        <dbReference type="SAM" id="SignalP"/>
    </source>
</evidence>
<dbReference type="Gene3D" id="3.60.21.10">
    <property type="match status" value="1"/>
</dbReference>
<evidence type="ECO:0000313" key="5">
    <source>
        <dbReference type="Proteomes" id="UP000028545"/>
    </source>
</evidence>
<dbReference type="SUPFAM" id="SSF56300">
    <property type="entry name" value="Metallo-dependent phosphatases"/>
    <property type="match status" value="1"/>
</dbReference>
<organism evidence="4 5">
    <name type="scientific">Pseudallescheria apiosperma</name>
    <name type="common">Scedosporium apiospermum</name>
    <dbReference type="NCBI Taxonomy" id="563466"/>
    <lineage>
        <taxon>Eukaryota</taxon>
        <taxon>Fungi</taxon>
        <taxon>Dikarya</taxon>
        <taxon>Ascomycota</taxon>
        <taxon>Pezizomycotina</taxon>
        <taxon>Sordariomycetes</taxon>
        <taxon>Hypocreomycetidae</taxon>
        <taxon>Microascales</taxon>
        <taxon>Microascaceae</taxon>
        <taxon>Scedosporium</taxon>
    </lineage>
</organism>
<dbReference type="PANTHER" id="PTHR11575:SF43">
    <property type="entry name" value="SER_THR PROTEIN PHOSPHATASE FAMILY (AFU_ORTHOLOGUE AFUA_3G04160)"/>
    <property type="match status" value="1"/>
</dbReference>
<sequence>MLRKYGTLLCGAVAGILQVQAEQPGAAKPEKAELRDLHWGQLNFLHTTDTHGWHAGHLQEAQYSADWGDYVSFAHHMRRKADERGADLLLVDTGDRVDGNGLYDASDPKGLFTYDIVKGQDIDIICSGNHELYVAETARQEVTRNIPNFKGQYISSNLDYIDPKTGKQEPMARRYRRFKTKNQGIDIAAFGFLFDFTGNDNNTVVIPVKQAVKEEWFQKAIREDVDLFVVIGHVGLRMDEFRIIHKAIRQANWNSPILFFGGHAHVRDAVNFDSKAAGIASGRYFETIGWMSVDGLKIKEKEKEKTEDPSISSSFKVHRRYIDNNLYGMYHHTGLDNATFHTEKGQAVSQQITRARKILKLDHKYGCAPKDLWLTRTPHDAEDSIFTWIGNEVLPGVATNKERADIPRLAILNTGGIRFDVFKGAFTRDSTFLVSPFVSTLKYIPDVPYEIASKVITLLNSGGNIFTDRGLDPRYLSVPEKWSGKDLGMLPVIPGPGLELPGAAEQYRLAGDNTDDKDKDTDRRTRTEGYTTEDDFGKDGDDTLHAPVPYFNIPNCIQSEIAFPVDSTPEKVDLVFIEFITPWVLVALKFAGGDYTNEDVGSYTKETFTELLAHWVKDNWRNKC</sequence>
<dbReference type="GO" id="GO:0005576">
    <property type="term" value="C:extracellular region"/>
    <property type="evidence" value="ECO:0007669"/>
    <property type="project" value="EnsemblFungi"/>
</dbReference>
<dbReference type="FunFam" id="3.60.21.10:FF:000043">
    <property type="entry name" value="Ser/Thr protein phosphatase family"/>
    <property type="match status" value="1"/>
</dbReference>
<name>A0A084FWD7_PSEDA</name>
<dbReference type="SUPFAM" id="SSF55816">
    <property type="entry name" value="5'-nucleotidase (syn. UDP-sugar hydrolase), C-terminal domain"/>
    <property type="match status" value="1"/>
</dbReference>
<accession>A0A084FWD7</accession>
<dbReference type="RefSeq" id="XP_016639198.1">
    <property type="nucleotide sequence ID" value="XM_016783757.1"/>
</dbReference>
<dbReference type="GO" id="GO:0005829">
    <property type="term" value="C:cytosol"/>
    <property type="evidence" value="ECO:0007669"/>
    <property type="project" value="EnsemblFungi"/>
</dbReference>
<feature type="signal peptide" evidence="2">
    <location>
        <begin position="1"/>
        <end position="21"/>
    </location>
</feature>
<dbReference type="KEGG" id="sapo:SAPIO_CDS10108"/>
<feature type="domain" description="Putative 5'-nucleotidase C-terminal" evidence="3">
    <location>
        <begin position="371"/>
        <end position="585"/>
    </location>
</feature>
<gene>
    <name evidence="4" type="ORF">SAPIO_CDS10108</name>
</gene>
<dbReference type="EMBL" id="JOWA01000154">
    <property type="protein sequence ID" value="KEZ39399.1"/>
    <property type="molecule type" value="Genomic_DNA"/>
</dbReference>
<dbReference type="VEuPathDB" id="FungiDB:SAPIO_CDS10108"/>
<dbReference type="Gene3D" id="3.90.780.10">
    <property type="entry name" value="5'-Nucleotidase, C-terminal domain"/>
    <property type="match status" value="2"/>
</dbReference>
<keyword evidence="5" id="KW-1185">Reference proteome</keyword>
<dbReference type="GeneID" id="27719271"/>
<dbReference type="InterPro" id="IPR006179">
    <property type="entry name" value="5_nucleotidase/apyrase"/>
</dbReference>
<dbReference type="InterPro" id="IPR041823">
    <property type="entry name" value="YHR202W_N"/>
</dbReference>
<dbReference type="PIRSF" id="PIRSF017316">
    <property type="entry name" value="Pesterase_C1039"/>
    <property type="match status" value="1"/>
</dbReference>
<dbReference type="OMA" id="PISFYRV"/>
<feature type="chain" id="PRO_5001775068" description="Putative 5'-nucleotidase C-terminal domain-containing protein" evidence="2">
    <location>
        <begin position="22"/>
        <end position="624"/>
    </location>
</feature>
<reference evidence="4 5" key="1">
    <citation type="journal article" date="2014" name="Genome Announc.">
        <title>Draft genome sequence of the pathogenic fungus Scedosporium apiospermum.</title>
        <authorList>
            <person name="Vandeputte P."/>
            <person name="Ghamrawi S."/>
            <person name="Rechenmann M."/>
            <person name="Iltis A."/>
            <person name="Giraud S."/>
            <person name="Fleury M."/>
            <person name="Thornton C."/>
            <person name="Delhaes L."/>
            <person name="Meyer W."/>
            <person name="Papon N."/>
            <person name="Bouchara J.P."/>
        </authorList>
    </citation>
    <scope>NUCLEOTIDE SEQUENCE [LARGE SCALE GENOMIC DNA]</scope>
    <source>
        <strain evidence="4 5">IHEM 14462</strain>
    </source>
</reference>
<evidence type="ECO:0000313" key="4">
    <source>
        <dbReference type="EMBL" id="KEZ39399.1"/>
    </source>
</evidence>
<dbReference type="InterPro" id="IPR053828">
    <property type="entry name" value="Nucleosidase_C"/>
</dbReference>
<dbReference type="InterPro" id="IPR014485">
    <property type="entry name" value="Pesterase_C1039"/>
</dbReference>
<dbReference type="GO" id="GO:0019677">
    <property type="term" value="P:NAD+ catabolic process"/>
    <property type="evidence" value="ECO:0007669"/>
    <property type="project" value="EnsemblFungi"/>
</dbReference>
<feature type="region of interest" description="Disordered" evidence="1">
    <location>
        <begin position="509"/>
        <end position="538"/>
    </location>
</feature>
<evidence type="ECO:0000259" key="3">
    <source>
        <dbReference type="Pfam" id="PF21953"/>
    </source>
</evidence>
<dbReference type="HOGENOM" id="CLU_019028_0_0_1"/>
<comment type="caution">
    <text evidence="4">The sequence shown here is derived from an EMBL/GenBank/DDBJ whole genome shotgun (WGS) entry which is preliminary data.</text>
</comment>
<dbReference type="OrthoDB" id="7722975at2759"/>
<dbReference type="Proteomes" id="UP000028545">
    <property type="component" value="Unassembled WGS sequence"/>
</dbReference>
<dbReference type="GO" id="GO:0016787">
    <property type="term" value="F:hydrolase activity"/>
    <property type="evidence" value="ECO:0007669"/>
    <property type="project" value="InterPro"/>
</dbReference>